<dbReference type="PANTHER" id="PTHR34227">
    <property type="entry name" value="CHAPERONE PROTEIN YCDY"/>
    <property type="match status" value="1"/>
</dbReference>
<dbReference type="RefSeq" id="WP_105061734.1">
    <property type="nucleotide sequence ID" value="NZ_MSCJ01000003.1"/>
</dbReference>
<dbReference type="PIRSF" id="PIRSF004690">
    <property type="entry name" value="DmsD"/>
    <property type="match status" value="1"/>
</dbReference>
<dbReference type="EMBL" id="MSCJ01000003">
    <property type="protein sequence ID" value="PQJ61887.1"/>
    <property type="molecule type" value="Genomic_DNA"/>
</dbReference>
<dbReference type="InterPro" id="IPR020945">
    <property type="entry name" value="DMSO/NO3_reduct_chaperone"/>
</dbReference>
<proteinExistence type="predicted"/>
<protein>
    <submittedName>
        <fullName evidence="2">Molecular chaperone TorD</fullName>
    </submittedName>
</protein>
<dbReference type="PANTHER" id="PTHR34227:SF13">
    <property type="entry name" value="TAT PROOFREADING CHAPERONE DMSD-RELATED"/>
    <property type="match status" value="1"/>
</dbReference>
<reference evidence="2 3" key="1">
    <citation type="submission" date="2016-12" db="EMBL/GenBank/DDBJ databases">
        <title>Diversity of luminous bacteria.</title>
        <authorList>
            <person name="Yoshizawa S."/>
            <person name="Kogure K."/>
        </authorList>
    </citation>
    <scope>NUCLEOTIDE SEQUENCE [LARGE SCALE GENOMIC DNA]</scope>
    <source>
        <strain evidence="2 3">LC1-200</strain>
    </source>
</reference>
<dbReference type="SUPFAM" id="SSF89155">
    <property type="entry name" value="TorD-like"/>
    <property type="match status" value="1"/>
</dbReference>
<dbReference type="InterPro" id="IPR050289">
    <property type="entry name" value="TorD/DmsD_chaperones"/>
</dbReference>
<evidence type="ECO:0000256" key="1">
    <source>
        <dbReference type="ARBA" id="ARBA00023186"/>
    </source>
</evidence>
<evidence type="ECO:0000313" key="2">
    <source>
        <dbReference type="EMBL" id="PQJ61887.1"/>
    </source>
</evidence>
<dbReference type="Pfam" id="PF02613">
    <property type="entry name" value="Nitrate_red_del"/>
    <property type="match status" value="1"/>
</dbReference>
<sequence length="194" mass="22130">MYYEATLFRLLGGLLFYSPTSNNGITILQAFTDQDDDLLKNIAELARIVNTEDLEADHFQLLQGCGDMPCPPWGSAYLDKENALFGSSTLAYREFTRQQGLACDTGMREPEDHIGLMLMLVSLLLEQDNQAAANQLLSEHLMPFAPFMLESMQQHAETAFYQQLAAYTQAWLIIYCEEQQLQIASHRNYWQESE</sequence>
<gene>
    <name evidence="2" type="ORF">BTO08_16610</name>
</gene>
<organism evidence="2 3">
    <name type="scientific">Photobacterium angustum</name>
    <dbReference type="NCBI Taxonomy" id="661"/>
    <lineage>
        <taxon>Bacteria</taxon>
        <taxon>Pseudomonadati</taxon>
        <taxon>Pseudomonadota</taxon>
        <taxon>Gammaproteobacteria</taxon>
        <taxon>Vibrionales</taxon>
        <taxon>Vibrionaceae</taxon>
        <taxon>Photobacterium</taxon>
    </lineage>
</organism>
<dbReference type="InterPro" id="IPR026269">
    <property type="entry name" value="DmsD-type"/>
</dbReference>
<dbReference type="OrthoDB" id="3174863at2"/>
<dbReference type="AlphaFoldDB" id="A0A2S7VIB1"/>
<name>A0A2S7VIB1_PHOAN</name>
<dbReference type="Gene3D" id="1.10.3480.10">
    <property type="entry name" value="TorD-like"/>
    <property type="match status" value="1"/>
</dbReference>
<accession>A0A2S7VIB1</accession>
<dbReference type="Proteomes" id="UP000238730">
    <property type="component" value="Unassembled WGS sequence"/>
</dbReference>
<evidence type="ECO:0000313" key="3">
    <source>
        <dbReference type="Proteomes" id="UP000238730"/>
    </source>
</evidence>
<keyword evidence="1" id="KW-0143">Chaperone</keyword>
<comment type="caution">
    <text evidence="2">The sequence shown here is derived from an EMBL/GenBank/DDBJ whole genome shotgun (WGS) entry which is preliminary data.</text>
</comment>
<dbReference type="InterPro" id="IPR036411">
    <property type="entry name" value="TorD-like_sf"/>
</dbReference>